<evidence type="ECO:0000313" key="2">
    <source>
        <dbReference type="Proteomes" id="UP000019486"/>
    </source>
</evidence>
<keyword evidence="2" id="KW-1185">Reference proteome</keyword>
<dbReference type="EMBL" id="AVFL01000005">
    <property type="protein sequence ID" value="EWY41161.1"/>
    <property type="molecule type" value="Genomic_DNA"/>
</dbReference>
<accession>W9H8W3</accession>
<dbReference type="OrthoDB" id="7293859at2"/>
<name>W9H8W3_9PROT</name>
<proteinExistence type="predicted"/>
<evidence type="ECO:0000313" key="1">
    <source>
        <dbReference type="EMBL" id="EWY41161.1"/>
    </source>
</evidence>
<organism evidence="1 2">
    <name type="scientific">Skermanella stibiiresistens SB22</name>
    <dbReference type="NCBI Taxonomy" id="1385369"/>
    <lineage>
        <taxon>Bacteria</taxon>
        <taxon>Pseudomonadati</taxon>
        <taxon>Pseudomonadota</taxon>
        <taxon>Alphaproteobacteria</taxon>
        <taxon>Rhodospirillales</taxon>
        <taxon>Azospirillaceae</taxon>
        <taxon>Skermanella</taxon>
    </lineage>
</organism>
<comment type="caution">
    <text evidence="1">The sequence shown here is derived from an EMBL/GenBank/DDBJ whole genome shotgun (WGS) entry which is preliminary data.</text>
</comment>
<protein>
    <submittedName>
        <fullName evidence="1">Uncharacterized protein</fullName>
    </submittedName>
</protein>
<reference evidence="1 2" key="1">
    <citation type="submission" date="2013-08" db="EMBL/GenBank/DDBJ databases">
        <title>The genome sequence of Skermanella stibiiresistens.</title>
        <authorList>
            <person name="Zhu W."/>
            <person name="Wang G."/>
        </authorList>
    </citation>
    <scope>NUCLEOTIDE SEQUENCE [LARGE SCALE GENOMIC DNA]</scope>
    <source>
        <strain evidence="1 2">SB22</strain>
    </source>
</reference>
<dbReference type="AlphaFoldDB" id="W9H8W3"/>
<gene>
    <name evidence="1" type="ORF">N825_31370</name>
</gene>
<sequence length="486" mass="52997">MFSWKKHALFEVVSERMGHSSIDGIFETEREAVERATYLLSLAKFSRVQVIQTGKHTQKIIFERTSQAGGAEVVGITAIEDASSCATVLEVFGHPSRMTLLRLTRRHADREIAIPCQTLHNYLALRMIEREGMLLNSGITRLAKIQAKDVAPLVAERERELGALWLALKDLARKSDDLTVHGKLLVRDGLGSFHARVKEACDPAEHDRVVSHAFGQLLDGQRDWAAKTRALIAVLEEDDSAVEGITWVDQVLSETIDGRDPIKALIGYAPDLGAALASLLATLNGKLDDRHPFTPALMDLSNALARWHLPEVEAALLRRVAAGLNGAHPLTRDGALGDVSALRRIVAGLACFSGFRGGPEISLALVRRSKTAMRFGETDLPFEAAVQQLCGALKGPGAQIGFLLDLAETDLGRQKGVFLFASLSRIFNHLKSARDLAPAHVPPDDVRRELGGRLRRAGIPRDLADKLMHKIATLPADATKTLAAPR</sequence>
<dbReference type="STRING" id="1385369.N825_31370"/>
<dbReference type="RefSeq" id="WP_051511810.1">
    <property type="nucleotide sequence ID" value="NZ_AVFL01000005.1"/>
</dbReference>
<dbReference type="Proteomes" id="UP000019486">
    <property type="component" value="Unassembled WGS sequence"/>
</dbReference>